<comment type="cofactor">
    <cofactor evidence="7">
        <name>Zn(2+)</name>
        <dbReference type="ChEBI" id="CHEBI:29105"/>
    </cofactor>
</comment>
<evidence type="ECO:0000256" key="1">
    <source>
        <dbReference type="ARBA" id="ARBA00010398"/>
    </source>
</evidence>
<dbReference type="AlphaFoldDB" id="F4A0H5"/>
<dbReference type="Proteomes" id="UP000008457">
    <property type="component" value="Chromosome"/>
</dbReference>
<dbReference type="InterPro" id="IPR050554">
    <property type="entry name" value="Met_Synthase/Corrinoid"/>
</dbReference>
<dbReference type="InterPro" id="IPR003726">
    <property type="entry name" value="HCY_dom"/>
</dbReference>
<dbReference type="EMBL" id="CP002360">
    <property type="protein sequence ID" value="AEE95854.1"/>
    <property type="molecule type" value="Genomic_DNA"/>
</dbReference>
<keyword evidence="4" id="KW-0949">S-adenosyl-L-methionine</keyword>
<sequence length="413" mass="43921">MGKDFIPYLNEHFVIFDGAMGTMLQQKKAGIDRCPEELNIADPDVIISIHKAYKNAGSDVIETNTFGANALKLARWGLSAQADAINAAAVKLARDVMGDDGWVAVSVGPTGHLMRPFGDLSFDDAYNAFKSQILAAASAGADIICIETMSDINEARAAILAAKENTGLPITATMTFEANGRTLMGNDAVSATLALESAGADVVGVNCSGGVEVAYEAIKQMADYSSVPLMAQPNAGMPHDQDGITVYPLGPEEMLRWMDDFAKAGAAVLGGCCGTTPEHIKLLADKFKGRKRSPAVNPKMTNIISSGSKSVDVSRIESLCEINVACDDPTSSVMNAVSEAADAIVLDFTAWDGSESDVYELLNDITSLCRIPLIFKNARYDILAWLLRYYGGVAGVIGDADRALVNRYKAVIM</sequence>
<keyword evidence="5 7" id="KW-0479">Metal-binding</keyword>
<reference evidence="9 10" key="2">
    <citation type="journal article" date="2011" name="Stand. Genomic Sci.">
        <title>Complete genome sequence of Mahella australiensis type strain (50-1 BON).</title>
        <authorList>
            <person name="Sikorski J."/>
            <person name="Teshima H."/>
            <person name="Nolan M."/>
            <person name="Lucas S."/>
            <person name="Hammon N."/>
            <person name="Deshpande S."/>
            <person name="Cheng J.F."/>
            <person name="Pitluck S."/>
            <person name="Liolios K."/>
            <person name="Pagani I."/>
            <person name="Ivanova N."/>
            <person name="Huntemann M."/>
            <person name="Mavromatis K."/>
            <person name="Ovchinikova G."/>
            <person name="Pati A."/>
            <person name="Tapia R."/>
            <person name="Han C."/>
            <person name="Goodwin L."/>
            <person name="Chen A."/>
            <person name="Palaniappan K."/>
            <person name="Land M."/>
            <person name="Hauser L."/>
            <person name="Ngatchou-Djao O.D."/>
            <person name="Rohde M."/>
            <person name="Pukall R."/>
            <person name="Spring S."/>
            <person name="Abt B."/>
            <person name="Goker M."/>
            <person name="Detter J.C."/>
            <person name="Woyke T."/>
            <person name="Bristow J."/>
            <person name="Markowitz V."/>
            <person name="Hugenholtz P."/>
            <person name="Eisen J.A."/>
            <person name="Kyrpides N.C."/>
            <person name="Klenk H.P."/>
            <person name="Lapidus A."/>
        </authorList>
    </citation>
    <scope>NUCLEOTIDE SEQUENCE [LARGE SCALE GENOMIC DNA]</scope>
    <source>
        <strain evidence="10">DSM 15567 / CIP 107919 / 50-1 BON</strain>
    </source>
</reference>
<evidence type="ECO:0000313" key="9">
    <source>
        <dbReference type="EMBL" id="AEE95854.1"/>
    </source>
</evidence>
<comment type="similarity">
    <text evidence="1">Belongs to the vitamin-B12 dependent methionine synthase family.</text>
</comment>
<dbReference type="OrthoDB" id="9803687at2"/>
<dbReference type="HOGENOM" id="CLU_004914_3_0_9"/>
<dbReference type="PROSITE" id="PS50970">
    <property type="entry name" value="HCY"/>
    <property type="match status" value="1"/>
</dbReference>
<dbReference type="eggNOG" id="COG0646">
    <property type="taxonomic scope" value="Bacteria"/>
</dbReference>
<keyword evidence="7" id="KW-0862">Zinc</keyword>
<dbReference type="GO" id="GO:0032259">
    <property type="term" value="P:methylation"/>
    <property type="evidence" value="ECO:0007669"/>
    <property type="project" value="UniProtKB-KW"/>
</dbReference>
<gene>
    <name evidence="9" type="ordered locus">Mahau_0651</name>
</gene>
<dbReference type="Gene3D" id="3.20.20.330">
    <property type="entry name" value="Homocysteine-binding-like domain"/>
    <property type="match status" value="1"/>
</dbReference>
<dbReference type="GO" id="GO:0046653">
    <property type="term" value="P:tetrahydrofolate metabolic process"/>
    <property type="evidence" value="ECO:0007669"/>
    <property type="project" value="TreeGrafter"/>
</dbReference>
<feature type="domain" description="Hcy-binding" evidence="8">
    <location>
        <begin position="2"/>
        <end position="287"/>
    </location>
</feature>
<evidence type="ECO:0000259" key="8">
    <source>
        <dbReference type="PROSITE" id="PS50970"/>
    </source>
</evidence>
<evidence type="ECO:0000256" key="5">
    <source>
        <dbReference type="ARBA" id="ARBA00022723"/>
    </source>
</evidence>
<keyword evidence="3 7" id="KW-0808">Transferase</keyword>
<dbReference type="PANTHER" id="PTHR45833:SF1">
    <property type="entry name" value="METHIONINE SYNTHASE"/>
    <property type="match status" value="1"/>
</dbReference>
<evidence type="ECO:0000313" key="10">
    <source>
        <dbReference type="Proteomes" id="UP000008457"/>
    </source>
</evidence>
<evidence type="ECO:0000256" key="6">
    <source>
        <dbReference type="ARBA" id="ARBA00023285"/>
    </source>
</evidence>
<name>F4A0H5_MAHA5</name>
<dbReference type="KEGG" id="mas:Mahau_0651"/>
<dbReference type="RefSeq" id="WP_013780287.1">
    <property type="nucleotide sequence ID" value="NC_015520.1"/>
</dbReference>
<dbReference type="STRING" id="697281.Mahau_0651"/>
<protein>
    <submittedName>
        <fullName evidence="9">Homocysteine S-methyltransferase</fullName>
    </submittedName>
</protein>
<keyword evidence="2 7" id="KW-0489">Methyltransferase</keyword>
<accession>F4A0H5</accession>
<organism evidence="9 10">
    <name type="scientific">Mahella australiensis (strain DSM 15567 / CIP 107919 / 50-1 BON)</name>
    <dbReference type="NCBI Taxonomy" id="697281"/>
    <lineage>
        <taxon>Bacteria</taxon>
        <taxon>Bacillati</taxon>
        <taxon>Bacillota</taxon>
        <taxon>Clostridia</taxon>
        <taxon>Thermoanaerobacterales</taxon>
        <taxon>Thermoanaerobacterales Family IV. Incertae Sedis</taxon>
        <taxon>Mahella</taxon>
    </lineage>
</organism>
<dbReference type="GO" id="GO:0008705">
    <property type="term" value="F:methionine synthase activity"/>
    <property type="evidence" value="ECO:0007669"/>
    <property type="project" value="TreeGrafter"/>
</dbReference>
<dbReference type="InterPro" id="IPR036589">
    <property type="entry name" value="HCY_dom_sf"/>
</dbReference>
<reference evidence="10" key="1">
    <citation type="submission" date="2010-11" db="EMBL/GenBank/DDBJ databases">
        <title>The complete genome of Mahella australiensis DSM 15567.</title>
        <authorList>
            <consortium name="US DOE Joint Genome Institute (JGI-PGF)"/>
            <person name="Lucas S."/>
            <person name="Copeland A."/>
            <person name="Lapidus A."/>
            <person name="Bruce D."/>
            <person name="Goodwin L."/>
            <person name="Pitluck S."/>
            <person name="Kyrpides N."/>
            <person name="Mavromatis K."/>
            <person name="Pagani I."/>
            <person name="Ivanova N."/>
            <person name="Teshima H."/>
            <person name="Brettin T."/>
            <person name="Detter J.C."/>
            <person name="Han C."/>
            <person name="Tapia R."/>
            <person name="Land M."/>
            <person name="Hauser L."/>
            <person name="Markowitz V."/>
            <person name="Cheng J.-F."/>
            <person name="Hugenholtz P."/>
            <person name="Woyke T."/>
            <person name="Wu D."/>
            <person name="Spring S."/>
            <person name="Pukall R."/>
            <person name="Steenblock K."/>
            <person name="Schneider S."/>
            <person name="Klenk H.-P."/>
            <person name="Eisen J.A."/>
        </authorList>
    </citation>
    <scope>NUCLEOTIDE SEQUENCE [LARGE SCALE GENOMIC DNA]</scope>
    <source>
        <strain evidence="10">DSM 15567 / CIP 107919 / 50-1 BON</strain>
    </source>
</reference>
<feature type="binding site" evidence="7">
    <location>
        <position position="272"/>
    </location>
    <ligand>
        <name>Zn(2+)</name>
        <dbReference type="ChEBI" id="CHEBI:29105"/>
    </ligand>
</feature>
<dbReference type="GO" id="GO:0050667">
    <property type="term" value="P:homocysteine metabolic process"/>
    <property type="evidence" value="ECO:0007669"/>
    <property type="project" value="TreeGrafter"/>
</dbReference>
<feature type="binding site" evidence="7">
    <location>
        <position position="273"/>
    </location>
    <ligand>
        <name>Zn(2+)</name>
        <dbReference type="ChEBI" id="CHEBI:29105"/>
    </ligand>
</feature>
<feature type="binding site" evidence="7">
    <location>
        <position position="207"/>
    </location>
    <ligand>
        <name>Zn(2+)</name>
        <dbReference type="ChEBI" id="CHEBI:29105"/>
    </ligand>
</feature>
<keyword evidence="6" id="KW-0170">Cobalt</keyword>
<evidence type="ECO:0000256" key="4">
    <source>
        <dbReference type="ARBA" id="ARBA00022691"/>
    </source>
</evidence>
<dbReference type="GO" id="GO:0046872">
    <property type="term" value="F:metal ion binding"/>
    <property type="evidence" value="ECO:0007669"/>
    <property type="project" value="UniProtKB-KW"/>
</dbReference>
<dbReference type="GO" id="GO:0005829">
    <property type="term" value="C:cytosol"/>
    <property type="evidence" value="ECO:0007669"/>
    <property type="project" value="TreeGrafter"/>
</dbReference>
<dbReference type="Pfam" id="PF02574">
    <property type="entry name" value="S-methyl_trans"/>
    <property type="match status" value="1"/>
</dbReference>
<keyword evidence="10" id="KW-1185">Reference proteome</keyword>
<evidence type="ECO:0000256" key="3">
    <source>
        <dbReference type="ARBA" id="ARBA00022679"/>
    </source>
</evidence>
<proteinExistence type="inferred from homology"/>
<dbReference type="PANTHER" id="PTHR45833">
    <property type="entry name" value="METHIONINE SYNTHASE"/>
    <property type="match status" value="1"/>
</dbReference>
<evidence type="ECO:0000256" key="7">
    <source>
        <dbReference type="PROSITE-ProRule" id="PRU00333"/>
    </source>
</evidence>
<dbReference type="SUPFAM" id="SSF82282">
    <property type="entry name" value="Homocysteine S-methyltransferase"/>
    <property type="match status" value="1"/>
</dbReference>
<evidence type="ECO:0000256" key="2">
    <source>
        <dbReference type="ARBA" id="ARBA00022603"/>
    </source>
</evidence>